<organism evidence="2 3">
    <name type="scientific">Methanosarcina siciliae T4/M</name>
    <dbReference type="NCBI Taxonomy" id="1434120"/>
    <lineage>
        <taxon>Archaea</taxon>
        <taxon>Methanobacteriati</taxon>
        <taxon>Methanobacteriota</taxon>
        <taxon>Stenosarchaea group</taxon>
        <taxon>Methanomicrobia</taxon>
        <taxon>Methanosarcinales</taxon>
        <taxon>Methanosarcinaceae</taxon>
        <taxon>Methanosarcina</taxon>
    </lineage>
</organism>
<sequence length="123" mass="13866">MGKVKEERVKVKIIEAAGSNFCVATCDGQKVHDIIADFFRKNRKVELSFAENDELTPAFLNSAVGQLYGTFPAELIEKNLFFTDLDPEDETVLKRVMERAKGYFEHAYSCRKALRDVIGGEDA</sequence>
<gene>
    <name evidence="2" type="ORF">MSSIT_2089</name>
</gene>
<proteinExistence type="predicted"/>
<keyword evidence="3" id="KW-1185">Reference proteome</keyword>
<protein>
    <recommendedName>
        <fullName evidence="1">PAS domain-containing protein</fullName>
    </recommendedName>
</protein>
<dbReference type="OrthoDB" id="133725at2157"/>
<name>A0A0E3P567_9EURY</name>
<accession>A0A0E3P567</accession>
<evidence type="ECO:0000259" key="1">
    <source>
        <dbReference type="PROSITE" id="PS50112"/>
    </source>
</evidence>
<dbReference type="InterPro" id="IPR025474">
    <property type="entry name" value="DUF4325"/>
</dbReference>
<dbReference type="PATRIC" id="fig|1434120.4.peg.2701"/>
<dbReference type="RefSeq" id="WP_048172415.1">
    <property type="nucleotide sequence ID" value="NZ_CP009506.1"/>
</dbReference>
<feature type="domain" description="PAS" evidence="1">
    <location>
        <begin position="59"/>
        <end position="100"/>
    </location>
</feature>
<dbReference type="Pfam" id="PF14213">
    <property type="entry name" value="DUF4325"/>
    <property type="match status" value="1"/>
</dbReference>
<dbReference type="InterPro" id="IPR000014">
    <property type="entry name" value="PAS"/>
</dbReference>
<dbReference type="GeneID" id="24860961"/>
<evidence type="ECO:0000313" key="2">
    <source>
        <dbReference type="EMBL" id="AKB28808.1"/>
    </source>
</evidence>
<dbReference type="KEGG" id="msw:MSSIT_2089"/>
<dbReference type="EMBL" id="CP009506">
    <property type="protein sequence ID" value="AKB28808.1"/>
    <property type="molecule type" value="Genomic_DNA"/>
</dbReference>
<dbReference type="AlphaFoldDB" id="A0A0E3P567"/>
<reference evidence="2 3" key="1">
    <citation type="submission" date="2014-07" db="EMBL/GenBank/DDBJ databases">
        <title>Methanogenic archaea and the global carbon cycle.</title>
        <authorList>
            <person name="Henriksen J.R."/>
            <person name="Luke J."/>
            <person name="Reinhart S."/>
            <person name="Benedict M.N."/>
            <person name="Youngblut N.D."/>
            <person name="Metcalf M.E."/>
            <person name="Whitaker R.J."/>
            <person name="Metcalf W.W."/>
        </authorList>
    </citation>
    <scope>NUCLEOTIDE SEQUENCE [LARGE SCALE GENOMIC DNA]</scope>
    <source>
        <strain evidence="2 3">T4/M</strain>
    </source>
</reference>
<dbReference type="HOGENOM" id="CLU_155221_0_0_2"/>
<dbReference type="Proteomes" id="UP000033111">
    <property type="component" value="Chromosome"/>
</dbReference>
<dbReference type="PROSITE" id="PS50112">
    <property type="entry name" value="PAS"/>
    <property type="match status" value="1"/>
</dbReference>
<evidence type="ECO:0000313" key="3">
    <source>
        <dbReference type="Proteomes" id="UP000033111"/>
    </source>
</evidence>